<keyword evidence="2" id="KW-1185">Reference proteome</keyword>
<name>A0A4W3H3C4_CALMI</name>
<sequence length="155" mass="17379">MDVSGLIFPVQRSLDDQLREFGAVPPGFHVEPEQVVGGADRVGFQTEFAGVGIVSAGQRDARPRSRVLRDLDIDLLGGKTWRIIVDVQDLHFNHTQLLVVGKDFQRDHTLGNPFAHRLPVDALLGVHIFRDVPDHSARSLLFQDRVFQILQGQRL</sequence>
<reference evidence="1" key="5">
    <citation type="submission" date="2025-09" db="UniProtKB">
        <authorList>
            <consortium name="Ensembl"/>
        </authorList>
    </citation>
    <scope>IDENTIFICATION</scope>
</reference>
<evidence type="ECO:0000313" key="2">
    <source>
        <dbReference type="Proteomes" id="UP000314986"/>
    </source>
</evidence>
<proteinExistence type="predicted"/>
<dbReference type="OMA" id="IPRDLIC"/>
<dbReference type="GeneTree" id="ENSGT00900000143708"/>
<dbReference type="AlphaFoldDB" id="A0A4W3H3C4"/>
<dbReference type="InParanoid" id="A0A4W3H3C4"/>
<organism evidence="1 2">
    <name type="scientific">Callorhinchus milii</name>
    <name type="common">Ghost shark</name>
    <dbReference type="NCBI Taxonomy" id="7868"/>
    <lineage>
        <taxon>Eukaryota</taxon>
        <taxon>Metazoa</taxon>
        <taxon>Chordata</taxon>
        <taxon>Craniata</taxon>
        <taxon>Vertebrata</taxon>
        <taxon>Chondrichthyes</taxon>
        <taxon>Holocephali</taxon>
        <taxon>Chimaeriformes</taxon>
        <taxon>Callorhinchidae</taxon>
        <taxon>Callorhinchus</taxon>
    </lineage>
</organism>
<reference evidence="2" key="1">
    <citation type="journal article" date="2006" name="Science">
        <title>Ancient noncoding elements conserved in the human genome.</title>
        <authorList>
            <person name="Venkatesh B."/>
            <person name="Kirkness E.F."/>
            <person name="Loh Y.H."/>
            <person name="Halpern A.L."/>
            <person name="Lee A.P."/>
            <person name="Johnson J."/>
            <person name="Dandona N."/>
            <person name="Viswanathan L.D."/>
            <person name="Tay A."/>
            <person name="Venter J.C."/>
            <person name="Strausberg R.L."/>
            <person name="Brenner S."/>
        </authorList>
    </citation>
    <scope>NUCLEOTIDE SEQUENCE [LARGE SCALE GENOMIC DNA]</scope>
</reference>
<dbReference type="Ensembl" id="ENSCMIT00000010114.1">
    <property type="protein sequence ID" value="ENSCMIP00000009850.1"/>
    <property type="gene ID" value="ENSCMIG00000005196.1"/>
</dbReference>
<dbReference type="Proteomes" id="UP000314986">
    <property type="component" value="Unassembled WGS sequence"/>
</dbReference>
<reference evidence="1" key="4">
    <citation type="submission" date="2025-08" db="UniProtKB">
        <authorList>
            <consortium name="Ensembl"/>
        </authorList>
    </citation>
    <scope>IDENTIFICATION</scope>
</reference>
<evidence type="ECO:0000313" key="1">
    <source>
        <dbReference type="Ensembl" id="ENSCMIP00000009850.1"/>
    </source>
</evidence>
<accession>A0A4W3H3C4</accession>
<reference evidence="2" key="3">
    <citation type="journal article" date="2014" name="Nature">
        <title>Elephant shark genome provides unique insights into gnathostome evolution.</title>
        <authorList>
            <consortium name="International Elephant Shark Genome Sequencing Consortium"/>
            <person name="Venkatesh B."/>
            <person name="Lee A.P."/>
            <person name="Ravi V."/>
            <person name="Maurya A.K."/>
            <person name="Lian M.M."/>
            <person name="Swann J.B."/>
            <person name="Ohta Y."/>
            <person name="Flajnik M.F."/>
            <person name="Sutoh Y."/>
            <person name="Kasahara M."/>
            <person name="Hoon S."/>
            <person name="Gangu V."/>
            <person name="Roy S.W."/>
            <person name="Irimia M."/>
            <person name="Korzh V."/>
            <person name="Kondrychyn I."/>
            <person name="Lim Z.W."/>
            <person name="Tay B.H."/>
            <person name="Tohari S."/>
            <person name="Kong K.W."/>
            <person name="Ho S."/>
            <person name="Lorente-Galdos B."/>
            <person name="Quilez J."/>
            <person name="Marques-Bonet T."/>
            <person name="Raney B.J."/>
            <person name="Ingham P.W."/>
            <person name="Tay A."/>
            <person name="Hillier L.W."/>
            <person name="Minx P."/>
            <person name="Boehm T."/>
            <person name="Wilson R.K."/>
            <person name="Brenner S."/>
            <person name="Warren W.C."/>
        </authorList>
    </citation>
    <scope>NUCLEOTIDE SEQUENCE [LARGE SCALE GENOMIC DNA]</scope>
</reference>
<protein>
    <submittedName>
        <fullName evidence="1">Uncharacterized protein</fullName>
    </submittedName>
</protein>
<reference evidence="2" key="2">
    <citation type="journal article" date="2007" name="PLoS Biol.">
        <title>Survey sequencing and comparative analysis of the elephant shark (Callorhinchus milii) genome.</title>
        <authorList>
            <person name="Venkatesh B."/>
            <person name="Kirkness E.F."/>
            <person name="Loh Y.H."/>
            <person name="Halpern A.L."/>
            <person name="Lee A.P."/>
            <person name="Johnson J."/>
            <person name="Dandona N."/>
            <person name="Viswanathan L.D."/>
            <person name="Tay A."/>
            <person name="Venter J.C."/>
            <person name="Strausberg R.L."/>
            <person name="Brenner S."/>
        </authorList>
    </citation>
    <scope>NUCLEOTIDE SEQUENCE [LARGE SCALE GENOMIC DNA]</scope>
</reference>